<evidence type="ECO:0000256" key="2">
    <source>
        <dbReference type="ARBA" id="ARBA00022692"/>
    </source>
</evidence>
<feature type="transmembrane region" description="Helical" evidence="5">
    <location>
        <begin position="250"/>
        <end position="272"/>
    </location>
</feature>
<dbReference type="Proteomes" id="UP000680132">
    <property type="component" value="Unassembled WGS sequence"/>
</dbReference>
<dbReference type="Gene3D" id="1.20.1740.10">
    <property type="entry name" value="Amino acid/polyamine transporter I"/>
    <property type="match status" value="1"/>
</dbReference>
<gene>
    <name evidence="7" type="ORF">J5V96_15630</name>
</gene>
<feature type="transmembrane region" description="Helical" evidence="5">
    <location>
        <begin position="304"/>
        <end position="325"/>
    </location>
</feature>
<feature type="transmembrane region" description="Helical" evidence="5">
    <location>
        <begin position="422"/>
        <end position="444"/>
    </location>
</feature>
<evidence type="ECO:0000256" key="1">
    <source>
        <dbReference type="ARBA" id="ARBA00004141"/>
    </source>
</evidence>
<feature type="transmembrane region" description="Helical" evidence="5">
    <location>
        <begin position="357"/>
        <end position="377"/>
    </location>
</feature>
<feature type="transmembrane region" description="Helical" evidence="5">
    <location>
        <begin position="169"/>
        <end position="189"/>
    </location>
</feature>
<feature type="transmembrane region" description="Helical" evidence="5">
    <location>
        <begin position="136"/>
        <end position="157"/>
    </location>
</feature>
<dbReference type="PANTHER" id="PTHR42770">
    <property type="entry name" value="AMINO ACID TRANSPORTER-RELATED"/>
    <property type="match status" value="1"/>
</dbReference>
<feature type="transmembrane region" description="Helical" evidence="5">
    <location>
        <begin position="456"/>
        <end position="474"/>
    </location>
</feature>
<feature type="transmembrane region" description="Helical" evidence="5">
    <location>
        <begin position="209"/>
        <end position="229"/>
    </location>
</feature>
<proteinExistence type="predicted"/>
<dbReference type="EMBL" id="JAGFOA010000007">
    <property type="protein sequence ID" value="MBO3664927.1"/>
    <property type="molecule type" value="Genomic_DNA"/>
</dbReference>
<feature type="transmembrane region" description="Helical" evidence="5">
    <location>
        <begin position="93"/>
        <end position="116"/>
    </location>
</feature>
<comment type="subcellular location">
    <subcellularLocation>
        <location evidence="1">Membrane</location>
        <topology evidence="1">Multi-pass membrane protein</topology>
    </subcellularLocation>
</comment>
<evidence type="ECO:0000313" key="7">
    <source>
        <dbReference type="EMBL" id="MBO3664927.1"/>
    </source>
</evidence>
<feature type="domain" description="Amino acid permease/ SLC12A" evidence="6">
    <location>
        <begin position="42"/>
        <end position="469"/>
    </location>
</feature>
<dbReference type="PANTHER" id="PTHR42770:SF16">
    <property type="entry name" value="AMINO ACID PERMEASE"/>
    <property type="match status" value="1"/>
</dbReference>
<evidence type="ECO:0000256" key="5">
    <source>
        <dbReference type="SAM" id="Phobius"/>
    </source>
</evidence>
<sequence>MTTQAMSAVPPAQLPSTQLKKDAVGVPALLFFVLSAQAPLTGVVGAAGLAVALGNGAGAPGAYLLVGLITVLFAVGFTTMARHTDIRGGFFAISRAGLGPVGGGIGALVAVTAYHLIQAAMYGLLAGTLASAVTRWTGIALPWWIYAVAAIAVVWILGLRGIELGARLLAVLVSAEVLILLVFAVFVLATGGGSHGGGFDLTASFSPQAVLSGMPAIAIMFAIASMFGFESTAIYAGETRDAQRTVPRATYLAVIGVSVFFAFIMFMLVSFYGAPHAQDAALGALAVDPAVFVLEPMDAVLGPWASAVTEVLLITSLLAGVLAFHNTGTRYLHAMSSRGMLPASLARTNARQTPSRAAAVQSAIAALLVVPFALGGLDPVLSLFSWFSGLAVAALVILYIVTSVAIMVFFARTRVEPSIWKAFVAPALTTVLMAGELVLLVANFTVLTGTDAAPGVAWALLAGLAVVVVVGAFLRSRPAPVGEPLL</sequence>
<dbReference type="GO" id="GO:0022857">
    <property type="term" value="F:transmembrane transporter activity"/>
    <property type="evidence" value="ECO:0007669"/>
    <property type="project" value="InterPro"/>
</dbReference>
<dbReference type="AlphaFoldDB" id="A0A939QL57"/>
<dbReference type="Pfam" id="PF00324">
    <property type="entry name" value="AA_permease"/>
    <property type="match status" value="1"/>
</dbReference>
<dbReference type="PIRSF" id="PIRSF006060">
    <property type="entry name" value="AA_transporter"/>
    <property type="match status" value="1"/>
</dbReference>
<protein>
    <submittedName>
        <fullName evidence="7">APC family permease</fullName>
    </submittedName>
</protein>
<accession>A0A939QL57</accession>
<reference evidence="7" key="1">
    <citation type="submission" date="2021-03" db="EMBL/GenBank/DDBJ databases">
        <title>Microbacterium sp. nov., a novel actinobacterium isolated from cow dung.</title>
        <authorList>
            <person name="Zhang L."/>
        </authorList>
    </citation>
    <scope>NUCLEOTIDE SEQUENCE</scope>
    <source>
        <strain evidence="7">NEAU-LLB</strain>
    </source>
</reference>
<feature type="transmembrane region" description="Helical" evidence="5">
    <location>
        <begin position="62"/>
        <end position="81"/>
    </location>
</feature>
<dbReference type="RefSeq" id="WP_208505106.1">
    <property type="nucleotide sequence ID" value="NZ_JAGFOA010000007.1"/>
</dbReference>
<name>A0A939QL57_9MICO</name>
<keyword evidence="4 5" id="KW-0472">Membrane</keyword>
<dbReference type="InterPro" id="IPR004841">
    <property type="entry name" value="AA-permease/SLC12A_dom"/>
</dbReference>
<feature type="transmembrane region" description="Helical" evidence="5">
    <location>
        <begin position="383"/>
        <end position="410"/>
    </location>
</feature>
<dbReference type="GO" id="GO:0005886">
    <property type="term" value="C:plasma membrane"/>
    <property type="evidence" value="ECO:0007669"/>
    <property type="project" value="UniProtKB-SubCell"/>
</dbReference>
<evidence type="ECO:0000256" key="4">
    <source>
        <dbReference type="ARBA" id="ARBA00023136"/>
    </source>
</evidence>
<evidence type="ECO:0000256" key="3">
    <source>
        <dbReference type="ARBA" id="ARBA00022989"/>
    </source>
</evidence>
<evidence type="ECO:0000259" key="6">
    <source>
        <dbReference type="Pfam" id="PF00324"/>
    </source>
</evidence>
<evidence type="ECO:0000313" key="8">
    <source>
        <dbReference type="Proteomes" id="UP000680132"/>
    </source>
</evidence>
<organism evidence="7 8">
    <name type="scientific">Microbacterium stercoris</name>
    <dbReference type="NCBI Taxonomy" id="2820289"/>
    <lineage>
        <taxon>Bacteria</taxon>
        <taxon>Bacillati</taxon>
        <taxon>Actinomycetota</taxon>
        <taxon>Actinomycetes</taxon>
        <taxon>Micrococcales</taxon>
        <taxon>Microbacteriaceae</taxon>
        <taxon>Microbacterium</taxon>
    </lineage>
</organism>
<keyword evidence="8" id="KW-1185">Reference proteome</keyword>
<dbReference type="InterPro" id="IPR050367">
    <property type="entry name" value="APC_superfamily"/>
</dbReference>
<keyword evidence="3 5" id="KW-1133">Transmembrane helix</keyword>
<comment type="caution">
    <text evidence="7">The sequence shown here is derived from an EMBL/GenBank/DDBJ whole genome shotgun (WGS) entry which is preliminary data.</text>
</comment>
<keyword evidence="2 5" id="KW-0812">Transmembrane</keyword>